<feature type="transmembrane region" description="Helical" evidence="1">
    <location>
        <begin position="42"/>
        <end position="61"/>
    </location>
</feature>
<reference evidence="3" key="1">
    <citation type="journal article" date="2019" name="Int. J. Syst. Evol. Microbiol.">
        <title>The Global Catalogue of Microorganisms (GCM) 10K type strain sequencing project: providing services to taxonomists for standard genome sequencing and annotation.</title>
        <authorList>
            <consortium name="The Broad Institute Genomics Platform"/>
            <consortium name="The Broad Institute Genome Sequencing Center for Infectious Disease"/>
            <person name="Wu L."/>
            <person name="Ma J."/>
        </authorList>
    </citation>
    <scope>NUCLEOTIDE SEQUENCE [LARGE SCALE GENOMIC DNA]</scope>
    <source>
        <strain evidence="3">CGMCC 1.16026</strain>
    </source>
</reference>
<organism evidence="2 3">
    <name type="scientific">Granulicella cerasi</name>
    <dbReference type="NCBI Taxonomy" id="741063"/>
    <lineage>
        <taxon>Bacteria</taxon>
        <taxon>Pseudomonadati</taxon>
        <taxon>Acidobacteriota</taxon>
        <taxon>Terriglobia</taxon>
        <taxon>Terriglobales</taxon>
        <taxon>Acidobacteriaceae</taxon>
        <taxon>Granulicella</taxon>
    </lineage>
</organism>
<keyword evidence="3" id="KW-1185">Reference proteome</keyword>
<feature type="transmembrane region" description="Helical" evidence="1">
    <location>
        <begin position="90"/>
        <end position="109"/>
    </location>
</feature>
<protein>
    <submittedName>
        <fullName evidence="2">Uncharacterized protein</fullName>
    </submittedName>
</protein>
<keyword evidence="1" id="KW-0472">Membrane</keyword>
<evidence type="ECO:0000313" key="2">
    <source>
        <dbReference type="EMBL" id="MFC6644338.1"/>
    </source>
</evidence>
<feature type="transmembrane region" description="Helical" evidence="1">
    <location>
        <begin position="19"/>
        <end position="36"/>
    </location>
</feature>
<accession>A0ABW1Z639</accession>
<dbReference type="EMBL" id="JBHSWI010000001">
    <property type="protein sequence ID" value="MFC6644338.1"/>
    <property type="molecule type" value="Genomic_DNA"/>
</dbReference>
<dbReference type="RefSeq" id="WP_263372273.1">
    <property type="nucleotide sequence ID" value="NZ_JAGSYD010000004.1"/>
</dbReference>
<sequence length="143" mass="15158">MFDLTNFSDAEASAIIKRALRLVAIMAVIVAPIVWWKMGWQSATLLLVGAAISALGLWKWLRLMTTVIALMDAAGSGDGTAKTPTPLGRVLAGFFLMLALMLAALYGSLKLLDGSVYALFAGLGMGIVALTIEAVRTVKAWTT</sequence>
<comment type="caution">
    <text evidence="2">The sequence shown here is derived from an EMBL/GenBank/DDBJ whole genome shotgun (WGS) entry which is preliminary data.</text>
</comment>
<keyword evidence="1" id="KW-1133">Transmembrane helix</keyword>
<gene>
    <name evidence="2" type="ORF">ACFQBQ_01765</name>
</gene>
<evidence type="ECO:0000256" key="1">
    <source>
        <dbReference type="SAM" id="Phobius"/>
    </source>
</evidence>
<name>A0ABW1Z639_9BACT</name>
<evidence type="ECO:0000313" key="3">
    <source>
        <dbReference type="Proteomes" id="UP001596391"/>
    </source>
</evidence>
<proteinExistence type="predicted"/>
<keyword evidence="1" id="KW-0812">Transmembrane</keyword>
<dbReference type="Proteomes" id="UP001596391">
    <property type="component" value="Unassembled WGS sequence"/>
</dbReference>
<feature type="transmembrane region" description="Helical" evidence="1">
    <location>
        <begin position="115"/>
        <end position="135"/>
    </location>
</feature>